<evidence type="ECO:0000256" key="8">
    <source>
        <dbReference type="HAMAP-Rule" id="MF_00265"/>
    </source>
</evidence>
<evidence type="ECO:0000256" key="3">
    <source>
        <dbReference type="ARBA" id="ARBA00022722"/>
    </source>
</evidence>
<dbReference type="Proteomes" id="UP000233491">
    <property type="component" value="Unassembled WGS sequence"/>
</dbReference>
<dbReference type="PANTHER" id="PTHR33653">
    <property type="entry name" value="RIBONUCLEASE VAPC2"/>
    <property type="match status" value="1"/>
</dbReference>
<evidence type="ECO:0000256" key="4">
    <source>
        <dbReference type="ARBA" id="ARBA00022723"/>
    </source>
</evidence>
<evidence type="ECO:0000259" key="9">
    <source>
        <dbReference type="Pfam" id="PF01850"/>
    </source>
</evidence>
<evidence type="ECO:0000256" key="6">
    <source>
        <dbReference type="ARBA" id="ARBA00022842"/>
    </source>
</evidence>
<evidence type="ECO:0000313" key="10">
    <source>
        <dbReference type="EMBL" id="PKR89144.1"/>
    </source>
</evidence>
<feature type="binding site" evidence="8">
    <location>
        <position position="7"/>
    </location>
    <ligand>
        <name>Mg(2+)</name>
        <dbReference type="ChEBI" id="CHEBI:18420"/>
    </ligand>
</feature>
<dbReference type="InterPro" id="IPR050556">
    <property type="entry name" value="Type_II_TA_system_RNase"/>
</dbReference>
<keyword evidence="5 8" id="KW-0378">Hydrolase</keyword>
<gene>
    <name evidence="8" type="primary">vapC</name>
    <name evidence="10" type="ORF">CXZ10_10680</name>
</gene>
<dbReference type="InterPro" id="IPR022907">
    <property type="entry name" value="VapC_family"/>
</dbReference>
<keyword evidence="8" id="KW-0800">Toxin</keyword>
<dbReference type="EC" id="3.1.-.-" evidence="8"/>
<dbReference type="RefSeq" id="WP_101289153.1">
    <property type="nucleotide sequence ID" value="NZ_FOUQ01000008.1"/>
</dbReference>
<dbReference type="InterPro" id="IPR002716">
    <property type="entry name" value="PIN_dom"/>
</dbReference>
<evidence type="ECO:0000256" key="1">
    <source>
        <dbReference type="ARBA" id="ARBA00001946"/>
    </source>
</evidence>
<keyword evidence="3 8" id="KW-0540">Nuclease</keyword>
<dbReference type="GO" id="GO:0004540">
    <property type="term" value="F:RNA nuclease activity"/>
    <property type="evidence" value="ECO:0007669"/>
    <property type="project" value="InterPro"/>
</dbReference>
<name>A0A1I4UJI0_9HYPH</name>
<dbReference type="Gene3D" id="3.40.50.1010">
    <property type="entry name" value="5'-nuclease"/>
    <property type="match status" value="1"/>
</dbReference>
<dbReference type="EMBL" id="PJNW01000007">
    <property type="protein sequence ID" value="PKR89144.1"/>
    <property type="molecule type" value="Genomic_DNA"/>
</dbReference>
<dbReference type="Pfam" id="PF01850">
    <property type="entry name" value="PIN"/>
    <property type="match status" value="1"/>
</dbReference>
<dbReference type="GO" id="GO:0016787">
    <property type="term" value="F:hydrolase activity"/>
    <property type="evidence" value="ECO:0007669"/>
    <property type="project" value="UniProtKB-KW"/>
</dbReference>
<evidence type="ECO:0000313" key="11">
    <source>
        <dbReference type="Proteomes" id="UP000233491"/>
    </source>
</evidence>
<comment type="caution">
    <text evidence="10">The sequence shown here is derived from an EMBL/GenBank/DDBJ whole genome shotgun (WGS) entry which is preliminary data.</text>
</comment>
<feature type="domain" description="PIN" evidence="9">
    <location>
        <begin position="6"/>
        <end position="106"/>
    </location>
</feature>
<dbReference type="GO" id="GO:0090729">
    <property type="term" value="F:toxin activity"/>
    <property type="evidence" value="ECO:0007669"/>
    <property type="project" value="UniProtKB-KW"/>
</dbReference>
<evidence type="ECO:0000256" key="2">
    <source>
        <dbReference type="ARBA" id="ARBA00022649"/>
    </source>
</evidence>
<protein>
    <recommendedName>
        <fullName evidence="8">Ribonuclease VapC</fullName>
        <shortName evidence="8">RNase VapC</shortName>
        <ecNumber evidence="8">3.1.-.-</ecNumber>
    </recommendedName>
    <alternativeName>
        <fullName evidence="8">Toxin VapC</fullName>
    </alternativeName>
</protein>
<dbReference type="GO" id="GO:0000287">
    <property type="term" value="F:magnesium ion binding"/>
    <property type="evidence" value="ECO:0007669"/>
    <property type="project" value="UniProtKB-UniRule"/>
</dbReference>
<comment type="similarity">
    <text evidence="7 8">Belongs to the PINc/VapC protein family.</text>
</comment>
<evidence type="ECO:0000256" key="5">
    <source>
        <dbReference type="ARBA" id="ARBA00022801"/>
    </source>
</evidence>
<accession>A0A1I4UJI0</accession>
<evidence type="ECO:0000256" key="7">
    <source>
        <dbReference type="ARBA" id="ARBA00038093"/>
    </source>
</evidence>
<reference evidence="10 11" key="1">
    <citation type="submission" date="2017-12" db="EMBL/GenBank/DDBJ databases">
        <title>Anaerobic carbon monoxide metabolism by Pleomorphomonas carboxyditropha sp. nov., a new mesophilic hydrogenogenic carboxidotroph.</title>
        <authorList>
            <person name="Esquivel-Elizondo S."/>
            <person name="Krajmalnik-Brown R."/>
        </authorList>
    </citation>
    <scope>NUCLEOTIDE SEQUENCE [LARGE SCALE GENOMIC DNA]</scope>
    <source>
        <strain evidence="10 11">R5-392</strain>
    </source>
</reference>
<keyword evidence="2 8" id="KW-1277">Toxin-antitoxin system</keyword>
<comment type="cofactor">
    <cofactor evidence="1 8">
        <name>Mg(2+)</name>
        <dbReference type="ChEBI" id="CHEBI:18420"/>
    </cofactor>
</comment>
<keyword evidence="6 8" id="KW-0460">Magnesium</keyword>
<feature type="binding site" evidence="8">
    <location>
        <position position="86"/>
    </location>
    <ligand>
        <name>Mg(2+)</name>
        <dbReference type="ChEBI" id="CHEBI:18420"/>
    </ligand>
</feature>
<dbReference type="CDD" id="cd18737">
    <property type="entry name" value="PIN_VapC4-5_FitB-like"/>
    <property type="match status" value="1"/>
</dbReference>
<keyword evidence="4 8" id="KW-0479">Metal-binding</keyword>
<proteinExistence type="inferred from homology"/>
<dbReference type="SUPFAM" id="SSF88723">
    <property type="entry name" value="PIN domain-like"/>
    <property type="match status" value="1"/>
</dbReference>
<dbReference type="AlphaFoldDB" id="A0A1I4UJI0"/>
<comment type="function">
    <text evidence="8">Toxic component of a toxin-antitoxin (TA) system. An RNase.</text>
</comment>
<dbReference type="HAMAP" id="MF_00265">
    <property type="entry name" value="VapC_Nob1"/>
    <property type="match status" value="1"/>
</dbReference>
<sequence>MVKPLFDSCILIDYLQGLPEAREELKRYDRSAISIVTWMEVMVGADASVEAATRAFLAAFETIGVDAEIAERAVAIRRERRMRLPDAIIKATADVAGALLVTRNSRDFPADMPGVRIPYGLKAPS</sequence>
<dbReference type="OrthoDB" id="7188375at2"/>
<dbReference type="InterPro" id="IPR029060">
    <property type="entry name" value="PIN-like_dom_sf"/>
</dbReference>
<organism evidence="10 11">
    <name type="scientific">Pleomorphomonas diazotrophica</name>
    <dbReference type="NCBI Taxonomy" id="1166257"/>
    <lineage>
        <taxon>Bacteria</taxon>
        <taxon>Pseudomonadati</taxon>
        <taxon>Pseudomonadota</taxon>
        <taxon>Alphaproteobacteria</taxon>
        <taxon>Hyphomicrobiales</taxon>
        <taxon>Pleomorphomonadaceae</taxon>
        <taxon>Pleomorphomonas</taxon>
    </lineage>
</organism>
<keyword evidence="11" id="KW-1185">Reference proteome</keyword>
<dbReference type="PANTHER" id="PTHR33653:SF1">
    <property type="entry name" value="RIBONUCLEASE VAPC2"/>
    <property type="match status" value="1"/>
</dbReference>